<name>A0ABV7TIQ7_9RHOB</name>
<dbReference type="Proteomes" id="UP001595629">
    <property type="component" value="Unassembled WGS sequence"/>
</dbReference>
<gene>
    <name evidence="4" type="ORF">ACFORG_14290</name>
</gene>
<feature type="compositionally biased region" description="Basic and acidic residues" evidence="1">
    <location>
        <begin position="1"/>
        <end position="13"/>
    </location>
</feature>
<evidence type="ECO:0000259" key="3">
    <source>
        <dbReference type="Pfam" id="PF13116"/>
    </source>
</evidence>
<dbReference type="InterPro" id="IPR025263">
    <property type="entry name" value="YhdP_central"/>
</dbReference>
<dbReference type="EMBL" id="JBHRXI010000016">
    <property type="protein sequence ID" value="MFC3614936.1"/>
    <property type="molecule type" value="Genomic_DNA"/>
</dbReference>
<keyword evidence="2" id="KW-0812">Transmembrane</keyword>
<dbReference type="PANTHER" id="PTHR30441:SF4">
    <property type="entry name" value="PROTEIN ASMA"/>
    <property type="match status" value="1"/>
</dbReference>
<organism evidence="4 5">
    <name type="scientific">Lutimaribacter marinistellae</name>
    <dbReference type="NCBI Taxonomy" id="1820329"/>
    <lineage>
        <taxon>Bacteria</taxon>
        <taxon>Pseudomonadati</taxon>
        <taxon>Pseudomonadota</taxon>
        <taxon>Alphaproteobacteria</taxon>
        <taxon>Rhodobacterales</taxon>
        <taxon>Roseobacteraceae</taxon>
        <taxon>Lutimaribacter</taxon>
    </lineage>
</organism>
<dbReference type="Pfam" id="PF13116">
    <property type="entry name" value="YhdP"/>
    <property type="match status" value="1"/>
</dbReference>
<evidence type="ECO:0000256" key="1">
    <source>
        <dbReference type="SAM" id="MobiDB-lite"/>
    </source>
</evidence>
<comment type="caution">
    <text evidence="4">The sequence shown here is derived from an EMBL/GenBank/DDBJ whole genome shotgun (WGS) entry which is preliminary data.</text>
</comment>
<feature type="region of interest" description="Disordered" evidence="1">
    <location>
        <begin position="1091"/>
        <end position="1128"/>
    </location>
</feature>
<protein>
    <submittedName>
        <fullName evidence="4">AsmA-like C-terminal region-containing protein</fullName>
    </submittedName>
</protein>
<dbReference type="RefSeq" id="WP_386736213.1">
    <property type="nucleotide sequence ID" value="NZ_JBHRXI010000016.1"/>
</dbReference>
<dbReference type="InterPro" id="IPR052894">
    <property type="entry name" value="AsmA-related"/>
</dbReference>
<keyword evidence="5" id="KW-1185">Reference proteome</keyword>
<proteinExistence type="predicted"/>
<evidence type="ECO:0000256" key="2">
    <source>
        <dbReference type="SAM" id="Phobius"/>
    </source>
</evidence>
<feature type="transmembrane region" description="Helical" evidence="2">
    <location>
        <begin position="30"/>
        <end position="50"/>
    </location>
</feature>
<accession>A0ABV7TIQ7</accession>
<sequence>MSEAHNRSPEPGEKGSAPRRHRKRKAGLKALRGAIVLAAFAVLAAVMVVGQRLHAPDWLKTRVEARLEQATGGLRVTFGDVSFVIHEGWRPRLRLLDLRLTDPAGRVIADLERAEASLAMRPLLKGEVRPKRIALSGARVDLRRERDGTLVLSSFNAARSEQAPDLPALMERWDALFLSPQFSALAGFELTDVSLQYRDLRAGRSWTADAGQVRITREGQEMRVATAFSVLGGRDYASSVEANYTSRLGEPEARFGISIADLAAEDIASQSPALQWLGVLQAPISGSLRGSVEAEGQLGTVSATLQIGPGAVQPNEGTKPIPFTGARTYFTYSPDLQRLDFNEIAIESAWGSAVADGQAFLDGVAEGRLDRLVGQLSLGNIRVNPDDVYPEPLEIDHAALDLSLRLDPFRLELGQMNVRHEDRTLILSGGLDASTEGWALRLDAWMDRLTPAQLLGYWPESVADKPREWVTENLQAADLSDLDLALRLKPDTPPALHADFRFENARIRFAKTLPPLEDARGRASLLGRRFSATTHAGVVRPGTGGEIDASGSSFIIPDIGIPKAAPGIARLRAAGGVTEMMAMLDRPPLEVLSKAGLPVDLAEGKVTMQGTLALPLKDRVLVEELDFHFTGGVSDLSSSVLVPGTVLSAEYLSLRGDNTVVELSGQGLFGAVPVQARWRQPIGAPPETRSRLTGTIAVSRALLEEIDAALPPDMLSGEGQAAFEIDLGGGQAPTLTANSNLAGVILAIPQLGWRKPAGTEGRFEIAARLGPDPVVERLSLDAAGLRARGTIAFRSGGGFDRLRLSSFELGDWLAVPAEIVGRGSAAPDIRVLGGVLDLRRSQFGSGGGTGGGDAPGLSIALDRLQITSDIALTGLRGRLTTARGLSGTFTAKLNGGPDLTGQVLPRPQGAGVMVQATDAGSVFRAAGILQQAVGGSFQMVIDPLEAEGYYDAQLAVRDTRIRDAPAMAALLNAISVVGLIDEMSGQGILFSEIDARMQITPQALRVLSASAEGPSIGLSMDGVVDTQRQLLNLRGVVSPVYLLNSIGSVLTRKGEGVIGFNYTLSGSTTSPQVSINPLSGLAPGFLREIFREPAPSAPAPQTPAIRGQQAPAQPSPAAPAPSGGGGDR</sequence>
<keyword evidence="2" id="KW-1133">Transmembrane helix</keyword>
<feature type="compositionally biased region" description="Low complexity" evidence="1">
    <location>
        <begin position="1102"/>
        <end position="1112"/>
    </location>
</feature>
<keyword evidence="2" id="KW-0472">Membrane</keyword>
<evidence type="ECO:0000313" key="4">
    <source>
        <dbReference type="EMBL" id="MFC3614936.1"/>
    </source>
</evidence>
<evidence type="ECO:0000313" key="5">
    <source>
        <dbReference type="Proteomes" id="UP001595629"/>
    </source>
</evidence>
<feature type="region of interest" description="Disordered" evidence="1">
    <location>
        <begin position="1"/>
        <end position="24"/>
    </location>
</feature>
<feature type="domain" description="YhdP central" evidence="3">
    <location>
        <begin position="356"/>
        <end position="810"/>
    </location>
</feature>
<dbReference type="PANTHER" id="PTHR30441">
    <property type="entry name" value="DUF748 DOMAIN-CONTAINING PROTEIN"/>
    <property type="match status" value="1"/>
</dbReference>
<reference evidence="5" key="1">
    <citation type="journal article" date="2019" name="Int. J. Syst. Evol. Microbiol.">
        <title>The Global Catalogue of Microorganisms (GCM) 10K type strain sequencing project: providing services to taxonomists for standard genome sequencing and annotation.</title>
        <authorList>
            <consortium name="The Broad Institute Genomics Platform"/>
            <consortium name="The Broad Institute Genome Sequencing Center for Infectious Disease"/>
            <person name="Wu L."/>
            <person name="Ma J."/>
        </authorList>
    </citation>
    <scope>NUCLEOTIDE SEQUENCE [LARGE SCALE GENOMIC DNA]</scope>
    <source>
        <strain evidence="5">KCTC 42911</strain>
    </source>
</reference>